<evidence type="ECO:0000256" key="2">
    <source>
        <dbReference type="ARBA" id="ARBA00011123"/>
    </source>
</evidence>
<evidence type="ECO:0000256" key="5">
    <source>
        <dbReference type="ARBA" id="ARBA00047913"/>
    </source>
</evidence>
<dbReference type="GO" id="GO:0050567">
    <property type="term" value="F:glutaminyl-tRNA synthase (glutamine-hydrolyzing) activity"/>
    <property type="evidence" value="ECO:0007669"/>
    <property type="project" value="UniProtKB-EC"/>
</dbReference>
<reference evidence="7 8" key="1">
    <citation type="submission" date="2021-03" db="EMBL/GenBank/DDBJ databases">
        <title>Genomic Encyclopedia of Type Strains, Phase IV (KMG-IV): sequencing the most valuable type-strain genomes for metagenomic binning, comparative biology and taxonomic classification.</title>
        <authorList>
            <person name="Goeker M."/>
        </authorList>
    </citation>
    <scope>NUCLEOTIDE SEQUENCE [LARGE SCALE GENOMIC DNA]</scope>
    <source>
        <strain evidence="7 8">DSM 28783</strain>
    </source>
</reference>
<dbReference type="InterPro" id="IPR036113">
    <property type="entry name" value="Asp/Glu-ADT_sf_sub_c"/>
</dbReference>
<evidence type="ECO:0000256" key="4">
    <source>
        <dbReference type="ARBA" id="ARBA00047380"/>
    </source>
</evidence>
<evidence type="ECO:0000256" key="6">
    <source>
        <dbReference type="HAMAP-Rule" id="MF_00122"/>
    </source>
</evidence>
<dbReference type="RefSeq" id="WP_209702357.1">
    <property type="nucleotide sequence ID" value="NZ_JAGGLM010000011.1"/>
</dbReference>
<dbReference type="Proteomes" id="UP001519307">
    <property type="component" value="Unassembled WGS sequence"/>
</dbReference>
<comment type="catalytic activity">
    <reaction evidence="4 6">
        <text>L-aspartyl-tRNA(Asn) + L-glutamine + ATP + H2O = L-asparaginyl-tRNA(Asn) + L-glutamate + ADP + phosphate + 2 H(+)</text>
        <dbReference type="Rhea" id="RHEA:14513"/>
        <dbReference type="Rhea" id="RHEA-COMP:9674"/>
        <dbReference type="Rhea" id="RHEA-COMP:9677"/>
        <dbReference type="ChEBI" id="CHEBI:15377"/>
        <dbReference type="ChEBI" id="CHEBI:15378"/>
        <dbReference type="ChEBI" id="CHEBI:29985"/>
        <dbReference type="ChEBI" id="CHEBI:30616"/>
        <dbReference type="ChEBI" id="CHEBI:43474"/>
        <dbReference type="ChEBI" id="CHEBI:58359"/>
        <dbReference type="ChEBI" id="CHEBI:78515"/>
        <dbReference type="ChEBI" id="CHEBI:78516"/>
        <dbReference type="ChEBI" id="CHEBI:456216"/>
    </reaction>
</comment>
<dbReference type="Pfam" id="PF02686">
    <property type="entry name" value="GatC"/>
    <property type="match status" value="1"/>
</dbReference>
<dbReference type="GO" id="GO:0050566">
    <property type="term" value="F:asparaginyl-tRNA synthase (glutamine-hydrolyzing) activity"/>
    <property type="evidence" value="ECO:0007669"/>
    <property type="project" value="UniProtKB-EC"/>
</dbReference>
<proteinExistence type="inferred from homology"/>
<evidence type="ECO:0000313" key="7">
    <source>
        <dbReference type="EMBL" id="MBP2033207.1"/>
    </source>
</evidence>
<comment type="subunit">
    <text evidence="2 6">Heterotrimer of A, B and C subunits.</text>
</comment>
<keyword evidence="6 7" id="KW-0436">Ligase</keyword>
<sequence length="95" mass="11469">MFITRKEFKYVADLSRLEFKEDEEIKLIDELNEILGYIDKLNELDVENEDELVNPYYIENRFREDKIEKSMEIDKVIENSPEHIKSYIAVPKIIK</sequence>
<comment type="caution">
    <text evidence="7">The sequence shown here is derived from an EMBL/GenBank/DDBJ whole genome shotgun (WGS) entry which is preliminary data.</text>
</comment>
<dbReference type="PANTHER" id="PTHR15004">
    <property type="entry name" value="GLUTAMYL-TRNA(GLN) AMIDOTRANSFERASE SUBUNIT C, MITOCHONDRIAL"/>
    <property type="match status" value="1"/>
</dbReference>
<dbReference type="HAMAP" id="MF_00122">
    <property type="entry name" value="GatC"/>
    <property type="match status" value="1"/>
</dbReference>
<keyword evidence="6" id="KW-0067">ATP-binding</keyword>
<comment type="catalytic activity">
    <reaction evidence="5 6">
        <text>L-glutamyl-tRNA(Gln) + L-glutamine + ATP + H2O = L-glutaminyl-tRNA(Gln) + L-glutamate + ADP + phosphate + H(+)</text>
        <dbReference type="Rhea" id="RHEA:17521"/>
        <dbReference type="Rhea" id="RHEA-COMP:9681"/>
        <dbReference type="Rhea" id="RHEA-COMP:9684"/>
        <dbReference type="ChEBI" id="CHEBI:15377"/>
        <dbReference type="ChEBI" id="CHEBI:15378"/>
        <dbReference type="ChEBI" id="CHEBI:29985"/>
        <dbReference type="ChEBI" id="CHEBI:30616"/>
        <dbReference type="ChEBI" id="CHEBI:43474"/>
        <dbReference type="ChEBI" id="CHEBI:58359"/>
        <dbReference type="ChEBI" id="CHEBI:78520"/>
        <dbReference type="ChEBI" id="CHEBI:78521"/>
        <dbReference type="ChEBI" id="CHEBI:456216"/>
    </reaction>
</comment>
<dbReference type="Gene3D" id="1.10.20.60">
    <property type="entry name" value="Glu-tRNAGln amidotransferase C subunit, N-terminal domain"/>
    <property type="match status" value="1"/>
</dbReference>
<name>A0ABS4KT50_9CLOT</name>
<evidence type="ECO:0000313" key="8">
    <source>
        <dbReference type="Proteomes" id="UP001519307"/>
    </source>
</evidence>
<dbReference type="PANTHER" id="PTHR15004:SF0">
    <property type="entry name" value="GLUTAMYL-TRNA(GLN) AMIDOTRANSFERASE SUBUNIT C, MITOCHONDRIAL"/>
    <property type="match status" value="1"/>
</dbReference>
<dbReference type="EC" id="6.3.5.-" evidence="6"/>
<organism evidence="7 8">
    <name type="scientific">Clostridium algifaecis</name>
    <dbReference type="NCBI Taxonomy" id="1472040"/>
    <lineage>
        <taxon>Bacteria</taxon>
        <taxon>Bacillati</taxon>
        <taxon>Bacillota</taxon>
        <taxon>Clostridia</taxon>
        <taxon>Eubacteriales</taxon>
        <taxon>Clostridiaceae</taxon>
        <taxon>Clostridium</taxon>
    </lineage>
</organism>
<protein>
    <recommendedName>
        <fullName evidence="6">Aspartyl/glutamyl-tRNA(Asn/Gln) amidotransferase subunit C</fullName>
        <shortName evidence="6">Asp/Glu-ADT subunit C</shortName>
        <ecNumber evidence="6">6.3.5.-</ecNumber>
    </recommendedName>
</protein>
<evidence type="ECO:0000256" key="1">
    <source>
        <dbReference type="ARBA" id="ARBA00010757"/>
    </source>
</evidence>
<dbReference type="NCBIfam" id="TIGR00135">
    <property type="entry name" value="gatC"/>
    <property type="match status" value="1"/>
</dbReference>
<comment type="function">
    <text evidence="3 6">Allows the formation of correctly charged Asn-tRNA(Asn) or Gln-tRNA(Gln) through the transamidation of misacylated Asp-tRNA(Asn) or Glu-tRNA(Gln) in organisms which lack either or both of asparaginyl-tRNA or glutaminyl-tRNA synthetases. The reaction takes place in the presence of glutamine and ATP through an activated phospho-Asp-tRNA(Asn) or phospho-Glu-tRNA(Gln).</text>
</comment>
<keyword evidence="6" id="KW-0547">Nucleotide-binding</keyword>
<evidence type="ECO:0000256" key="3">
    <source>
        <dbReference type="ARBA" id="ARBA00024799"/>
    </source>
</evidence>
<keyword evidence="8" id="KW-1185">Reference proteome</keyword>
<dbReference type="InterPro" id="IPR003837">
    <property type="entry name" value="GatC"/>
</dbReference>
<keyword evidence="6" id="KW-0648">Protein biosynthesis</keyword>
<accession>A0ABS4KT50</accession>
<dbReference type="EMBL" id="JAGGLM010000011">
    <property type="protein sequence ID" value="MBP2033207.1"/>
    <property type="molecule type" value="Genomic_DNA"/>
</dbReference>
<comment type="similarity">
    <text evidence="1 6">Belongs to the GatC family.</text>
</comment>
<dbReference type="SUPFAM" id="SSF141000">
    <property type="entry name" value="Glu-tRNAGln amidotransferase C subunit"/>
    <property type="match status" value="1"/>
</dbReference>
<gene>
    <name evidence="6" type="primary">gatC</name>
    <name evidence="7" type="ORF">J2Z42_001894</name>
</gene>